<dbReference type="Gene3D" id="3.20.20.120">
    <property type="entry name" value="Enolase-like C-terminal domain"/>
    <property type="match status" value="1"/>
</dbReference>
<evidence type="ECO:0000256" key="1">
    <source>
        <dbReference type="ARBA" id="ARBA00022723"/>
    </source>
</evidence>
<sequence length="367" mass="41272">MDQMFCIKASIKAYSLKFKFEAGTSRGVLREKLTYFIQVSSDKFPGLIGIGEAGPLNGLSRDDVPDFLEKALKILKLVEKIAFRANQEEILSKLNAMDLNDFPSIRFALETAILDLTKGGERKILDCDFYNRGTALPINGLVWMGEKGFMEKQIDQKLEQGYNCIKMKIGAINFDQECELLEKIRSRFSEEKITIRVDANGAFTPENALEKLNRLADFGIHSIEQPIQPGLVQEMGKLCKETPIPIALDEELIGVYGRENRLKLLESIKPHFLILKPTLLGGIVATREWVKLAQLTNTGWWMTSALESNIGLNAIAQLTSTLKGEMPQGLGTGQLYHNNVDSPLRISNGKIYYDKELNWVLPEMLNQ</sequence>
<dbReference type="AlphaFoldDB" id="A0A0H4PIT8"/>
<dbReference type="Proteomes" id="UP000036520">
    <property type="component" value="Chromosome"/>
</dbReference>
<dbReference type="InterPro" id="IPR029065">
    <property type="entry name" value="Enolase_C-like"/>
</dbReference>
<dbReference type="PANTHER" id="PTHR48073">
    <property type="entry name" value="O-SUCCINYLBENZOATE SYNTHASE-RELATED"/>
    <property type="match status" value="1"/>
</dbReference>
<evidence type="ECO:0000259" key="2">
    <source>
        <dbReference type="SMART" id="SM00922"/>
    </source>
</evidence>
<dbReference type="PANTHER" id="PTHR48073:SF2">
    <property type="entry name" value="O-SUCCINYLBENZOATE SYNTHASE"/>
    <property type="match status" value="1"/>
</dbReference>
<evidence type="ECO:0000313" key="4">
    <source>
        <dbReference type="Proteomes" id="UP000036520"/>
    </source>
</evidence>
<dbReference type="EMBL" id="CP012040">
    <property type="protein sequence ID" value="AKP54044.1"/>
    <property type="molecule type" value="Genomic_DNA"/>
</dbReference>
<reference evidence="3 4" key="1">
    <citation type="submission" date="2015-07" db="EMBL/GenBank/DDBJ databases">
        <authorList>
            <person name="Kim K.M."/>
        </authorList>
    </citation>
    <scope>NUCLEOTIDE SEQUENCE [LARGE SCALE GENOMIC DNA]</scope>
    <source>
        <strain evidence="3 4">KCTC 12363</strain>
    </source>
</reference>
<feature type="domain" description="Mandelate racemase/muconate lactonizing enzyme C-terminal" evidence="2">
    <location>
        <begin position="147"/>
        <end position="245"/>
    </location>
</feature>
<proteinExistence type="predicted"/>
<dbReference type="GO" id="GO:0009063">
    <property type="term" value="P:amino acid catabolic process"/>
    <property type="evidence" value="ECO:0007669"/>
    <property type="project" value="InterPro"/>
</dbReference>
<dbReference type="InterPro" id="IPR018110">
    <property type="entry name" value="Mandel_Rmase/mucon_lact_enz_CS"/>
</dbReference>
<dbReference type="InterPro" id="IPR013342">
    <property type="entry name" value="Mandelate_racemase_C"/>
</dbReference>
<dbReference type="SMART" id="SM00922">
    <property type="entry name" value="MR_MLE"/>
    <property type="match status" value="1"/>
</dbReference>
<protein>
    <submittedName>
        <fullName evidence="3">O-succinylbenzoate synthase</fullName>
    </submittedName>
</protein>
<dbReference type="PATRIC" id="fig|320787.5.peg.5161"/>
<evidence type="ECO:0000313" key="3">
    <source>
        <dbReference type="EMBL" id="AKP54044.1"/>
    </source>
</evidence>
<keyword evidence="1" id="KW-0479">Metal-binding</keyword>
<dbReference type="SUPFAM" id="SSF51604">
    <property type="entry name" value="Enolase C-terminal domain-like"/>
    <property type="match status" value="1"/>
</dbReference>
<dbReference type="GO" id="GO:0016854">
    <property type="term" value="F:racemase and epimerase activity"/>
    <property type="evidence" value="ECO:0007669"/>
    <property type="project" value="UniProtKB-ARBA"/>
</dbReference>
<accession>A0A0H4PIT8</accession>
<name>A0A0H4PIT8_9BACT</name>
<dbReference type="CDD" id="cd03320">
    <property type="entry name" value="OSBS"/>
    <property type="match status" value="1"/>
</dbReference>
<dbReference type="SFLD" id="SFLDS00001">
    <property type="entry name" value="Enolase"/>
    <property type="match status" value="1"/>
</dbReference>
<dbReference type="SUPFAM" id="SSF54826">
    <property type="entry name" value="Enolase N-terminal domain-like"/>
    <property type="match status" value="1"/>
</dbReference>
<dbReference type="InterPro" id="IPR029017">
    <property type="entry name" value="Enolase-like_N"/>
</dbReference>
<dbReference type="SFLD" id="SFLDF00009">
    <property type="entry name" value="o-succinylbenzoate_synthase"/>
    <property type="match status" value="1"/>
</dbReference>
<dbReference type="Gene3D" id="3.30.390.10">
    <property type="entry name" value="Enolase-like, N-terminal domain"/>
    <property type="match status" value="1"/>
</dbReference>
<dbReference type="STRING" id="320787.CA2015_4717"/>
<dbReference type="Pfam" id="PF13378">
    <property type="entry name" value="MR_MLE_C"/>
    <property type="match status" value="1"/>
</dbReference>
<gene>
    <name evidence="3" type="ORF">CA2015_4717</name>
</gene>
<dbReference type="KEGG" id="camu:CA2015_4717"/>
<dbReference type="GO" id="GO:0046872">
    <property type="term" value="F:metal ion binding"/>
    <property type="evidence" value="ECO:0007669"/>
    <property type="project" value="UniProtKB-KW"/>
</dbReference>
<dbReference type="InterPro" id="IPR036849">
    <property type="entry name" value="Enolase-like_C_sf"/>
</dbReference>
<dbReference type="SFLD" id="SFLDG00180">
    <property type="entry name" value="muconate_cycloisomerase"/>
    <property type="match status" value="1"/>
</dbReference>
<organism evidence="3 4">
    <name type="scientific">Cyclobacterium amurskyense</name>
    <dbReference type="NCBI Taxonomy" id="320787"/>
    <lineage>
        <taxon>Bacteria</taxon>
        <taxon>Pseudomonadati</taxon>
        <taxon>Bacteroidota</taxon>
        <taxon>Cytophagia</taxon>
        <taxon>Cytophagales</taxon>
        <taxon>Cyclobacteriaceae</taxon>
        <taxon>Cyclobacterium</taxon>
    </lineage>
</organism>
<dbReference type="OrthoDB" id="9766759at2"/>
<dbReference type="PROSITE" id="PS00909">
    <property type="entry name" value="MR_MLE_2"/>
    <property type="match status" value="1"/>
</dbReference>
<keyword evidence="4" id="KW-1185">Reference proteome</keyword>